<reference evidence="3" key="1">
    <citation type="submission" date="2023-03" db="EMBL/GenBank/DDBJ databases">
        <authorList>
            <person name="Julca I."/>
        </authorList>
    </citation>
    <scope>NUCLEOTIDE SEQUENCE</scope>
</reference>
<organism evidence="3 4">
    <name type="scientific">Oldenlandia corymbosa var. corymbosa</name>
    <dbReference type="NCBI Taxonomy" id="529605"/>
    <lineage>
        <taxon>Eukaryota</taxon>
        <taxon>Viridiplantae</taxon>
        <taxon>Streptophyta</taxon>
        <taxon>Embryophyta</taxon>
        <taxon>Tracheophyta</taxon>
        <taxon>Spermatophyta</taxon>
        <taxon>Magnoliopsida</taxon>
        <taxon>eudicotyledons</taxon>
        <taxon>Gunneridae</taxon>
        <taxon>Pentapetalae</taxon>
        <taxon>asterids</taxon>
        <taxon>lamiids</taxon>
        <taxon>Gentianales</taxon>
        <taxon>Rubiaceae</taxon>
        <taxon>Rubioideae</taxon>
        <taxon>Spermacoceae</taxon>
        <taxon>Hedyotis-Oldenlandia complex</taxon>
        <taxon>Oldenlandia</taxon>
    </lineage>
</organism>
<dbReference type="InterPro" id="IPR018253">
    <property type="entry name" value="DnaJ_domain_CS"/>
</dbReference>
<dbReference type="SMART" id="SM00271">
    <property type="entry name" value="DnaJ"/>
    <property type="match status" value="1"/>
</dbReference>
<keyword evidence="1" id="KW-0472">Membrane</keyword>
<dbReference type="EMBL" id="OX459120">
    <property type="protein sequence ID" value="CAI9101037.1"/>
    <property type="molecule type" value="Genomic_DNA"/>
</dbReference>
<dbReference type="GO" id="GO:0005737">
    <property type="term" value="C:cytoplasm"/>
    <property type="evidence" value="ECO:0007669"/>
    <property type="project" value="TreeGrafter"/>
</dbReference>
<protein>
    <submittedName>
        <fullName evidence="3">OLC1v1038264C1</fullName>
    </submittedName>
</protein>
<dbReference type="SUPFAM" id="SSF46565">
    <property type="entry name" value="Chaperone J-domain"/>
    <property type="match status" value="1"/>
</dbReference>
<keyword evidence="1" id="KW-1133">Transmembrane helix</keyword>
<evidence type="ECO:0000313" key="4">
    <source>
        <dbReference type="Proteomes" id="UP001161247"/>
    </source>
</evidence>
<evidence type="ECO:0000259" key="2">
    <source>
        <dbReference type="SMART" id="SM00271"/>
    </source>
</evidence>
<name>A0AAV1D355_OLDCO</name>
<gene>
    <name evidence="3" type="ORF">OLC1_LOCUS10724</name>
</gene>
<dbReference type="Pfam" id="PF00226">
    <property type="entry name" value="DnaJ"/>
    <property type="match status" value="1"/>
</dbReference>
<dbReference type="PRINTS" id="PR00625">
    <property type="entry name" value="JDOMAIN"/>
</dbReference>
<dbReference type="InterPro" id="IPR036869">
    <property type="entry name" value="J_dom_sf"/>
</dbReference>
<dbReference type="GO" id="GO:0051082">
    <property type="term" value="F:unfolded protein binding"/>
    <property type="evidence" value="ECO:0007669"/>
    <property type="project" value="TreeGrafter"/>
</dbReference>
<keyword evidence="4" id="KW-1185">Reference proteome</keyword>
<dbReference type="CDD" id="cd06257">
    <property type="entry name" value="DnaJ"/>
    <property type="match status" value="1"/>
</dbReference>
<dbReference type="GO" id="GO:0042026">
    <property type="term" value="P:protein refolding"/>
    <property type="evidence" value="ECO:0007669"/>
    <property type="project" value="TreeGrafter"/>
</dbReference>
<keyword evidence="1" id="KW-0812">Transmembrane</keyword>
<feature type="domain" description="J" evidence="2">
    <location>
        <begin position="71"/>
        <end position="128"/>
    </location>
</feature>
<dbReference type="PANTHER" id="PTHR43096:SF58">
    <property type="entry name" value="CHAPERONE DNAJ-DOMAIN SUPERFAMILY PROTEIN"/>
    <property type="match status" value="1"/>
</dbReference>
<feature type="transmembrane region" description="Helical" evidence="1">
    <location>
        <begin position="254"/>
        <end position="278"/>
    </location>
</feature>
<dbReference type="InterPro" id="IPR001623">
    <property type="entry name" value="DnaJ_domain"/>
</dbReference>
<feature type="transmembrane region" description="Helical" evidence="1">
    <location>
        <begin position="217"/>
        <end position="242"/>
    </location>
</feature>
<accession>A0AAV1D355</accession>
<dbReference type="PROSITE" id="PS00636">
    <property type="entry name" value="DNAJ_1"/>
    <property type="match status" value="1"/>
</dbReference>
<dbReference type="AlphaFoldDB" id="A0AAV1D355"/>
<evidence type="ECO:0000256" key="1">
    <source>
        <dbReference type="SAM" id="Phobius"/>
    </source>
</evidence>
<dbReference type="Gene3D" id="1.10.287.110">
    <property type="entry name" value="DnaJ domain"/>
    <property type="match status" value="1"/>
</dbReference>
<sequence>MQAYIWLGPTAAIDGGGGGGGTSASTTAFSLCAHRYSHSSCWPHFHHSSSRGVPSCSATAGGGGGVSGRKQNHYTVLGLASDASPTDIKKAYRLLALKYHPDVSKDAGAHETFKSIRLAYEILSNEATRNQYDRALRYQSDSAKHHPGSDWNYSPEYEDQLRIYRWAYVRQKMQRENYWQHNRSKNEKGYSFSVEEEQEESDDDEERGPFTEVLQSALLTLFLMHTVGIRLSLTFSSIMAFLDQKLDGGYKIGYLIAWILGGTGGIMLTLCLSFSSWVCGKTSSGIVALVVVSMWFVSNLARFVPLPQGALLTLLYMSIKLQLCEATQMINARKLKGVFLPY</sequence>
<proteinExistence type="predicted"/>
<feature type="transmembrane region" description="Helical" evidence="1">
    <location>
        <begin position="284"/>
        <end position="304"/>
    </location>
</feature>
<evidence type="ECO:0000313" key="3">
    <source>
        <dbReference type="EMBL" id="CAI9101037.1"/>
    </source>
</evidence>
<dbReference type="PANTHER" id="PTHR43096">
    <property type="entry name" value="DNAJ HOMOLOG 1, MITOCHONDRIAL-RELATED"/>
    <property type="match status" value="1"/>
</dbReference>
<dbReference type="Proteomes" id="UP001161247">
    <property type="component" value="Chromosome 3"/>
</dbReference>